<gene>
    <name evidence="1" type="ORF">KGD84_33185</name>
</gene>
<proteinExistence type="predicted"/>
<evidence type="ECO:0000313" key="2">
    <source>
        <dbReference type="Proteomes" id="UP000676079"/>
    </source>
</evidence>
<sequence>MVATRRVGPGQNPYLSPEDVRTELAAEVEALPAVELLAQILAALEPTDVPANATVALAPTRTSVAVGGRIGDDDRELTVAVIGEGYDHYPRTPAESAAPRADRPLPLDEVAAHVDPADGDYVLLLEILRALAAVDPQMSVEAIAPAYWGPEVIVRTPGGDRLTIATG</sequence>
<dbReference type="Proteomes" id="UP000676079">
    <property type="component" value="Plasmid unnamed4"/>
</dbReference>
<accession>A0A975KT62</accession>
<evidence type="ECO:0000313" key="1">
    <source>
        <dbReference type="EMBL" id="QUX26555.1"/>
    </source>
</evidence>
<organism evidence="1 2">
    <name type="scientific">Nocardiopsis changdeensis</name>
    <dbReference type="NCBI Taxonomy" id="2831969"/>
    <lineage>
        <taxon>Bacteria</taxon>
        <taxon>Bacillati</taxon>
        <taxon>Actinomycetota</taxon>
        <taxon>Actinomycetes</taxon>
        <taxon>Streptosporangiales</taxon>
        <taxon>Nocardiopsidaceae</taxon>
        <taxon>Nocardiopsis</taxon>
    </lineage>
</organism>
<name>A0A975KT62_9ACTN</name>
<protein>
    <submittedName>
        <fullName evidence="1">Uncharacterized protein</fullName>
    </submittedName>
</protein>
<dbReference type="RefSeq" id="WP_220565981.1">
    <property type="nucleotide sequence ID" value="NZ_CP074136.1"/>
</dbReference>
<keyword evidence="1" id="KW-0614">Plasmid</keyword>
<dbReference type="EMBL" id="CP074136">
    <property type="protein sequence ID" value="QUX26555.1"/>
    <property type="molecule type" value="Genomic_DNA"/>
</dbReference>
<keyword evidence="2" id="KW-1185">Reference proteome</keyword>
<reference evidence="2" key="1">
    <citation type="submission" date="2021-05" db="EMBL/GenBank/DDBJ databases">
        <title>Direct Submission.</title>
        <authorList>
            <person name="Li K."/>
            <person name="Gao J."/>
        </authorList>
    </citation>
    <scope>NUCLEOTIDE SEQUENCE [LARGE SCALE GENOMIC DNA]</scope>
    <source>
        <strain evidence="2">Mg02</strain>
        <plasmid evidence="2">unnamed4</plasmid>
    </source>
</reference>
<geneLocation type="plasmid" evidence="1 2">
    <name>unnamed4</name>
</geneLocation>